<dbReference type="EMBL" id="JBHFFA010000007">
    <property type="protein sequence ID" value="KAL2612450.1"/>
    <property type="molecule type" value="Genomic_DNA"/>
</dbReference>
<sequence>MSWKRGIEIGTGPMEREPNVQTNVAEAEHLRSRRRNVKLYECKDNEARSQKYEADRWAESPTQRMRWQSRHEW</sequence>
<protein>
    <submittedName>
        <fullName evidence="2">Uncharacterized protein</fullName>
    </submittedName>
</protein>
<organism evidence="2 3">
    <name type="scientific">Riccia fluitans</name>
    <dbReference type="NCBI Taxonomy" id="41844"/>
    <lineage>
        <taxon>Eukaryota</taxon>
        <taxon>Viridiplantae</taxon>
        <taxon>Streptophyta</taxon>
        <taxon>Embryophyta</taxon>
        <taxon>Marchantiophyta</taxon>
        <taxon>Marchantiopsida</taxon>
        <taxon>Marchantiidae</taxon>
        <taxon>Marchantiales</taxon>
        <taxon>Ricciaceae</taxon>
        <taxon>Riccia</taxon>
    </lineage>
</organism>
<keyword evidence="3" id="KW-1185">Reference proteome</keyword>
<evidence type="ECO:0000313" key="3">
    <source>
        <dbReference type="Proteomes" id="UP001605036"/>
    </source>
</evidence>
<comment type="caution">
    <text evidence="2">The sequence shown here is derived from an EMBL/GenBank/DDBJ whole genome shotgun (WGS) entry which is preliminary data.</text>
</comment>
<reference evidence="2 3" key="1">
    <citation type="submission" date="2024-09" db="EMBL/GenBank/DDBJ databases">
        <title>Chromosome-scale assembly of Riccia fluitans.</title>
        <authorList>
            <person name="Paukszto L."/>
            <person name="Sawicki J."/>
            <person name="Karawczyk K."/>
            <person name="Piernik-Szablinska J."/>
            <person name="Szczecinska M."/>
            <person name="Mazdziarz M."/>
        </authorList>
    </citation>
    <scope>NUCLEOTIDE SEQUENCE [LARGE SCALE GENOMIC DNA]</scope>
    <source>
        <strain evidence="2">Rf_01</strain>
        <tissue evidence="2">Aerial parts of the thallus</tissue>
    </source>
</reference>
<dbReference type="Proteomes" id="UP001605036">
    <property type="component" value="Unassembled WGS sequence"/>
</dbReference>
<feature type="compositionally biased region" description="Basic and acidic residues" evidence="1">
    <location>
        <begin position="47"/>
        <end position="58"/>
    </location>
</feature>
<evidence type="ECO:0000256" key="1">
    <source>
        <dbReference type="SAM" id="MobiDB-lite"/>
    </source>
</evidence>
<dbReference type="AlphaFoldDB" id="A0ABD1XU28"/>
<accession>A0ABD1XU28</accession>
<proteinExistence type="predicted"/>
<evidence type="ECO:0000313" key="2">
    <source>
        <dbReference type="EMBL" id="KAL2612450.1"/>
    </source>
</evidence>
<gene>
    <name evidence="2" type="ORF">R1flu_024142</name>
</gene>
<feature type="region of interest" description="Disordered" evidence="1">
    <location>
        <begin position="1"/>
        <end position="28"/>
    </location>
</feature>
<feature type="region of interest" description="Disordered" evidence="1">
    <location>
        <begin position="47"/>
        <end position="73"/>
    </location>
</feature>
<name>A0ABD1XU28_9MARC</name>